<keyword evidence="4 6" id="KW-0472">Membrane</keyword>
<dbReference type="SUPFAM" id="SSF103481">
    <property type="entry name" value="Multidrug resistance efflux transporter EmrE"/>
    <property type="match status" value="1"/>
</dbReference>
<dbReference type="Gene3D" id="1.10.3730.20">
    <property type="match status" value="1"/>
</dbReference>
<sequence>MGQLGDISPEGSVAIGIIVGLLSTSIQSLGLTLQRKSHLIEDAKDQPETRRPAYKRKKWQLGMLMFVVSNVVGSTIQITTLPLPVLSTLQASGLVFNTAFATILLGEPFTRFSIVGTVLTCSGAALIATFGAIAEPAHSLGQLLELLNQRDFIIWMVGTLIVVVGTILFAHLLKIWSSHQHITKNLSKSERTRTASLISTGASPRRPSLPQLTIAHSLAAQLPPPLKLRLSRLRLIRGLSYALISGILSAHSLLVAKSAVELLVRTIIDHNNQFNRFQSWLILVALLFFALTQLYYLHLGLLFCSTSVLYPFVFCIYNIIAILDGLIYFQQASRLSALHAGFVALGTVILLCGVLALSWRLDDTTPAEAAHQALPPRTPLTPGMGLVQSPSEERGPLFPSGHRRSSASPSRQSIDEQTPLLVGRARPPTLTLRTPSETNSEGIWAELDDEESQQDYLASLPRTPSPFLTHNSKTRRRGNSASSQAVSMGSRRSSSGSNTRKADMEIGGLGEQAANGAKQSQSSAPQLQASRWEGEDSTHARKRSTSVRFANDEGQSHDQRPNSREARASRYYQSGGTSSGSRGWVANWLSLKKGDQQQRQQEEQEQEQEQEEANKTDPKLESPDNR</sequence>
<dbReference type="GO" id="GO:0015095">
    <property type="term" value="F:magnesium ion transmembrane transporter activity"/>
    <property type="evidence" value="ECO:0007669"/>
    <property type="project" value="InterPro"/>
</dbReference>
<evidence type="ECO:0000256" key="5">
    <source>
        <dbReference type="SAM" id="MobiDB-lite"/>
    </source>
</evidence>
<feature type="transmembrane region" description="Helical" evidence="6">
    <location>
        <begin position="112"/>
        <end position="133"/>
    </location>
</feature>
<dbReference type="VEuPathDB" id="FungiDB:A1O9_02822"/>
<evidence type="ECO:0000256" key="2">
    <source>
        <dbReference type="ARBA" id="ARBA00022692"/>
    </source>
</evidence>
<evidence type="ECO:0000313" key="8">
    <source>
        <dbReference type="Proteomes" id="UP000027920"/>
    </source>
</evidence>
<organism evidence="7 8">
    <name type="scientific">Exophiala aquamarina CBS 119918</name>
    <dbReference type="NCBI Taxonomy" id="1182545"/>
    <lineage>
        <taxon>Eukaryota</taxon>
        <taxon>Fungi</taxon>
        <taxon>Dikarya</taxon>
        <taxon>Ascomycota</taxon>
        <taxon>Pezizomycotina</taxon>
        <taxon>Eurotiomycetes</taxon>
        <taxon>Chaetothyriomycetidae</taxon>
        <taxon>Chaetothyriales</taxon>
        <taxon>Herpotrichiellaceae</taxon>
        <taxon>Exophiala</taxon>
    </lineage>
</organism>
<dbReference type="InterPro" id="IPR037185">
    <property type="entry name" value="EmrE-like"/>
</dbReference>
<feature type="transmembrane region" description="Helical" evidence="6">
    <location>
        <begin position="280"/>
        <end position="297"/>
    </location>
</feature>
<accession>A0A072PNG1</accession>
<feature type="transmembrane region" description="Helical" evidence="6">
    <location>
        <begin position="59"/>
        <end position="79"/>
    </location>
</feature>
<dbReference type="OrthoDB" id="2504919at2759"/>
<feature type="compositionally biased region" description="Polar residues" evidence="5">
    <location>
        <begin position="431"/>
        <end position="441"/>
    </location>
</feature>
<feature type="compositionally biased region" description="Basic and acidic residues" evidence="5">
    <location>
        <begin position="592"/>
        <end position="602"/>
    </location>
</feature>
<dbReference type="InterPro" id="IPR008521">
    <property type="entry name" value="Mg_trans_NIPA"/>
</dbReference>
<feature type="compositionally biased region" description="Basic and acidic residues" evidence="5">
    <location>
        <begin position="612"/>
        <end position="626"/>
    </location>
</feature>
<comment type="subcellular location">
    <subcellularLocation>
        <location evidence="1">Endoplasmic reticulum membrane</location>
        <topology evidence="1">Multi-pass membrane protein</topology>
    </subcellularLocation>
</comment>
<dbReference type="PANTHER" id="PTHR12570:SF86">
    <property type="entry name" value="ADR321CP"/>
    <property type="match status" value="1"/>
</dbReference>
<feature type="transmembrane region" description="Helical" evidence="6">
    <location>
        <begin position="153"/>
        <end position="173"/>
    </location>
</feature>
<feature type="compositionally biased region" description="Low complexity" evidence="5">
    <location>
        <begin position="517"/>
        <end position="530"/>
    </location>
</feature>
<feature type="compositionally biased region" description="Basic and acidic residues" evidence="5">
    <location>
        <begin position="550"/>
        <end position="568"/>
    </location>
</feature>
<comment type="caution">
    <text evidence="7">The sequence shown here is derived from an EMBL/GenBank/DDBJ whole genome shotgun (WGS) entry which is preliminary data.</text>
</comment>
<keyword evidence="2 6" id="KW-0812">Transmembrane</keyword>
<evidence type="ECO:0000256" key="4">
    <source>
        <dbReference type="ARBA" id="ARBA00023136"/>
    </source>
</evidence>
<dbReference type="RefSeq" id="XP_013263847.1">
    <property type="nucleotide sequence ID" value="XM_013408393.1"/>
</dbReference>
<dbReference type="AlphaFoldDB" id="A0A072PNG1"/>
<protein>
    <submittedName>
        <fullName evidence="7">Uncharacterized protein</fullName>
    </submittedName>
</protein>
<dbReference type="EMBL" id="AMGV01000002">
    <property type="protein sequence ID" value="KEF61257.1"/>
    <property type="molecule type" value="Genomic_DNA"/>
</dbReference>
<evidence type="ECO:0000313" key="7">
    <source>
        <dbReference type="EMBL" id="KEF61257.1"/>
    </source>
</evidence>
<dbReference type="GO" id="GO:0016020">
    <property type="term" value="C:membrane"/>
    <property type="evidence" value="ECO:0007669"/>
    <property type="project" value="UniProtKB-SubCell"/>
</dbReference>
<feature type="compositionally biased region" description="Polar residues" evidence="5">
    <location>
        <begin position="406"/>
        <end position="416"/>
    </location>
</feature>
<feature type="transmembrane region" description="Helical" evidence="6">
    <location>
        <begin position="12"/>
        <end position="33"/>
    </location>
</feature>
<gene>
    <name evidence="7" type="ORF">A1O9_02822</name>
</gene>
<keyword evidence="3 6" id="KW-1133">Transmembrane helix</keyword>
<feature type="transmembrane region" description="Helical" evidence="6">
    <location>
        <begin position="309"/>
        <end position="329"/>
    </location>
</feature>
<dbReference type="GeneID" id="25277763"/>
<evidence type="ECO:0000256" key="6">
    <source>
        <dbReference type="SAM" id="Phobius"/>
    </source>
</evidence>
<dbReference type="PANTHER" id="PTHR12570">
    <property type="match status" value="1"/>
</dbReference>
<name>A0A072PNG1_9EURO</name>
<proteinExistence type="predicted"/>
<dbReference type="Pfam" id="PF05653">
    <property type="entry name" value="Mg_trans_NIPA"/>
    <property type="match status" value="2"/>
</dbReference>
<feature type="compositionally biased region" description="Polar residues" evidence="5">
    <location>
        <begin position="571"/>
        <end position="581"/>
    </location>
</feature>
<feature type="region of interest" description="Disordered" evidence="5">
    <location>
        <begin position="370"/>
        <end position="626"/>
    </location>
</feature>
<reference evidence="7 8" key="1">
    <citation type="submission" date="2013-03" db="EMBL/GenBank/DDBJ databases">
        <title>The Genome Sequence of Exophiala aquamarina CBS 119918.</title>
        <authorList>
            <consortium name="The Broad Institute Genomics Platform"/>
            <person name="Cuomo C."/>
            <person name="de Hoog S."/>
            <person name="Gorbushina A."/>
            <person name="Walker B."/>
            <person name="Young S.K."/>
            <person name="Zeng Q."/>
            <person name="Gargeya S."/>
            <person name="Fitzgerald M."/>
            <person name="Haas B."/>
            <person name="Abouelleil A."/>
            <person name="Allen A.W."/>
            <person name="Alvarado L."/>
            <person name="Arachchi H.M."/>
            <person name="Berlin A.M."/>
            <person name="Chapman S.B."/>
            <person name="Gainer-Dewar J."/>
            <person name="Goldberg J."/>
            <person name="Griggs A."/>
            <person name="Gujja S."/>
            <person name="Hansen M."/>
            <person name="Howarth C."/>
            <person name="Imamovic A."/>
            <person name="Ireland A."/>
            <person name="Larimer J."/>
            <person name="McCowan C."/>
            <person name="Murphy C."/>
            <person name="Pearson M."/>
            <person name="Poon T.W."/>
            <person name="Priest M."/>
            <person name="Roberts A."/>
            <person name="Saif S."/>
            <person name="Shea T."/>
            <person name="Sisk P."/>
            <person name="Sykes S."/>
            <person name="Wortman J."/>
            <person name="Nusbaum C."/>
            <person name="Birren B."/>
        </authorList>
    </citation>
    <scope>NUCLEOTIDE SEQUENCE [LARGE SCALE GENOMIC DNA]</scope>
    <source>
        <strain evidence="7 8">CBS 119918</strain>
    </source>
</reference>
<dbReference type="HOGENOM" id="CLU_011406_1_0_1"/>
<feature type="transmembrane region" description="Helical" evidence="6">
    <location>
        <begin position="85"/>
        <end position="105"/>
    </location>
</feature>
<dbReference type="STRING" id="1182545.A0A072PNG1"/>
<dbReference type="Proteomes" id="UP000027920">
    <property type="component" value="Unassembled WGS sequence"/>
</dbReference>
<keyword evidence="8" id="KW-1185">Reference proteome</keyword>
<feature type="transmembrane region" description="Helical" evidence="6">
    <location>
        <begin position="335"/>
        <end position="357"/>
    </location>
</feature>
<evidence type="ECO:0000256" key="1">
    <source>
        <dbReference type="ARBA" id="ARBA00004477"/>
    </source>
</evidence>
<evidence type="ECO:0000256" key="3">
    <source>
        <dbReference type="ARBA" id="ARBA00022989"/>
    </source>
</evidence>
<feature type="compositionally biased region" description="Low complexity" evidence="5">
    <location>
        <begin position="482"/>
        <end position="497"/>
    </location>
</feature>